<dbReference type="EC" id="3.2.1.55" evidence="8"/>
<dbReference type="EMBL" id="ML210390">
    <property type="protein sequence ID" value="TFK18596.1"/>
    <property type="molecule type" value="Genomic_DNA"/>
</dbReference>
<reference evidence="10 11" key="1">
    <citation type="journal article" date="2019" name="Nat. Ecol. Evol.">
        <title>Megaphylogeny resolves global patterns of mushroom evolution.</title>
        <authorList>
            <person name="Varga T."/>
            <person name="Krizsan K."/>
            <person name="Foldi C."/>
            <person name="Dima B."/>
            <person name="Sanchez-Garcia M."/>
            <person name="Sanchez-Ramirez S."/>
            <person name="Szollosi G.J."/>
            <person name="Szarkandi J.G."/>
            <person name="Papp V."/>
            <person name="Albert L."/>
            <person name="Andreopoulos W."/>
            <person name="Angelini C."/>
            <person name="Antonin V."/>
            <person name="Barry K.W."/>
            <person name="Bougher N.L."/>
            <person name="Buchanan P."/>
            <person name="Buyck B."/>
            <person name="Bense V."/>
            <person name="Catcheside P."/>
            <person name="Chovatia M."/>
            <person name="Cooper J."/>
            <person name="Damon W."/>
            <person name="Desjardin D."/>
            <person name="Finy P."/>
            <person name="Geml J."/>
            <person name="Haridas S."/>
            <person name="Hughes K."/>
            <person name="Justo A."/>
            <person name="Karasinski D."/>
            <person name="Kautmanova I."/>
            <person name="Kiss B."/>
            <person name="Kocsube S."/>
            <person name="Kotiranta H."/>
            <person name="LaButti K.M."/>
            <person name="Lechner B.E."/>
            <person name="Liimatainen K."/>
            <person name="Lipzen A."/>
            <person name="Lukacs Z."/>
            <person name="Mihaltcheva S."/>
            <person name="Morgado L.N."/>
            <person name="Niskanen T."/>
            <person name="Noordeloos M.E."/>
            <person name="Ohm R.A."/>
            <person name="Ortiz-Santana B."/>
            <person name="Ovrebo C."/>
            <person name="Racz N."/>
            <person name="Riley R."/>
            <person name="Savchenko A."/>
            <person name="Shiryaev A."/>
            <person name="Soop K."/>
            <person name="Spirin V."/>
            <person name="Szebenyi C."/>
            <person name="Tomsovsky M."/>
            <person name="Tulloss R.E."/>
            <person name="Uehling J."/>
            <person name="Grigoriev I.V."/>
            <person name="Vagvolgyi C."/>
            <person name="Papp T."/>
            <person name="Martin F.M."/>
            <person name="Miettinen O."/>
            <person name="Hibbett D.S."/>
            <person name="Nagy L.G."/>
        </authorList>
    </citation>
    <scope>NUCLEOTIDE SEQUENCE [LARGE SCALE GENOMIC DNA]</scope>
    <source>
        <strain evidence="10 11">CBS 121175</strain>
    </source>
</reference>
<evidence type="ECO:0000256" key="7">
    <source>
        <dbReference type="ARBA" id="ARBA00023295"/>
    </source>
</evidence>
<evidence type="ECO:0000256" key="9">
    <source>
        <dbReference type="SAM" id="SignalP"/>
    </source>
</evidence>
<protein>
    <recommendedName>
        <fullName evidence="8">Alpha-L-arabinofuranosidase</fullName>
        <ecNumber evidence="8">3.2.1.55</ecNumber>
    </recommendedName>
</protein>
<keyword evidence="7 8" id="KW-0326">Glycosidase</keyword>
<evidence type="ECO:0000256" key="2">
    <source>
        <dbReference type="ARBA" id="ARBA00004613"/>
    </source>
</evidence>
<evidence type="ECO:0000313" key="10">
    <source>
        <dbReference type="EMBL" id="TFK18596.1"/>
    </source>
</evidence>
<dbReference type="Pfam" id="PF03664">
    <property type="entry name" value="Glyco_hydro_62"/>
    <property type="match status" value="1"/>
</dbReference>
<evidence type="ECO:0000256" key="5">
    <source>
        <dbReference type="ARBA" id="ARBA00022729"/>
    </source>
</evidence>
<dbReference type="STRING" id="230819.A0A5C3KES7"/>
<dbReference type="GO" id="GO:0005576">
    <property type="term" value="C:extracellular region"/>
    <property type="evidence" value="ECO:0007669"/>
    <property type="project" value="UniProtKB-SubCell"/>
</dbReference>
<organism evidence="10 11">
    <name type="scientific">Coprinopsis marcescibilis</name>
    <name type="common">Agaric fungus</name>
    <name type="synonym">Psathyrella marcescibilis</name>
    <dbReference type="NCBI Taxonomy" id="230819"/>
    <lineage>
        <taxon>Eukaryota</taxon>
        <taxon>Fungi</taxon>
        <taxon>Dikarya</taxon>
        <taxon>Basidiomycota</taxon>
        <taxon>Agaricomycotina</taxon>
        <taxon>Agaricomycetes</taxon>
        <taxon>Agaricomycetidae</taxon>
        <taxon>Agaricales</taxon>
        <taxon>Agaricineae</taxon>
        <taxon>Psathyrellaceae</taxon>
        <taxon>Coprinopsis</taxon>
    </lineage>
</organism>
<keyword evidence="6 8" id="KW-0378">Hydrolase</keyword>
<dbReference type="CDD" id="cd08987">
    <property type="entry name" value="GH62"/>
    <property type="match status" value="1"/>
</dbReference>
<feature type="chain" id="PRO_5022817036" description="Alpha-L-arabinofuranosidase" evidence="9">
    <location>
        <begin position="20"/>
        <end position="348"/>
    </location>
</feature>
<dbReference type="InterPro" id="IPR005193">
    <property type="entry name" value="GH62_arabinosidase"/>
</dbReference>
<comment type="catalytic activity">
    <reaction evidence="1 8">
        <text>Hydrolysis of terminal non-reducing alpha-L-arabinofuranoside residues in alpha-L-arabinosides.</text>
        <dbReference type="EC" id="3.2.1.55"/>
    </reaction>
</comment>
<evidence type="ECO:0000256" key="3">
    <source>
        <dbReference type="ARBA" id="ARBA00007396"/>
    </source>
</evidence>
<dbReference type="AlphaFoldDB" id="A0A5C3KES7"/>
<dbReference type="PANTHER" id="PTHR40631">
    <property type="entry name" value="ALPHA-L-ARABINOFURANOSIDASE AXHA-2-RELATED"/>
    <property type="match status" value="1"/>
</dbReference>
<name>A0A5C3KES7_COPMA</name>
<dbReference type="GO" id="GO:0045493">
    <property type="term" value="P:xylan catabolic process"/>
    <property type="evidence" value="ECO:0007669"/>
    <property type="project" value="UniProtKB-UniRule"/>
</dbReference>
<gene>
    <name evidence="10" type="ORF">FA15DRAFT_689763</name>
</gene>
<keyword evidence="5 8" id="KW-0732">Signal</keyword>
<evidence type="ECO:0000256" key="8">
    <source>
        <dbReference type="RuleBase" id="RU368117"/>
    </source>
</evidence>
<comment type="subcellular location">
    <subcellularLocation>
        <location evidence="2 8">Secreted</location>
    </subcellularLocation>
</comment>
<evidence type="ECO:0000256" key="1">
    <source>
        <dbReference type="ARBA" id="ARBA00001462"/>
    </source>
</evidence>
<feature type="signal peptide" evidence="9">
    <location>
        <begin position="1"/>
        <end position="19"/>
    </location>
</feature>
<dbReference type="Gene3D" id="2.115.10.20">
    <property type="entry name" value="Glycosyl hydrolase domain, family 43"/>
    <property type="match status" value="1"/>
</dbReference>
<dbReference type="SUPFAM" id="SSF75005">
    <property type="entry name" value="Arabinanase/levansucrase/invertase"/>
    <property type="match status" value="1"/>
</dbReference>
<evidence type="ECO:0000256" key="6">
    <source>
        <dbReference type="ARBA" id="ARBA00022801"/>
    </source>
</evidence>
<dbReference type="InterPro" id="IPR023296">
    <property type="entry name" value="Glyco_hydro_beta-prop_sf"/>
</dbReference>
<dbReference type="OrthoDB" id="3156236at2759"/>
<dbReference type="GO" id="GO:0046556">
    <property type="term" value="F:alpha-L-arabinofuranosidase activity"/>
    <property type="evidence" value="ECO:0007669"/>
    <property type="project" value="UniProtKB-UniRule"/>
</dbReference>
<comment type="similarity">
    <text evidence="3 8">Belongs to the glycosyl hydrolase 62 family.</text>
</comment>
<keyword evidence="4 8" id="KW-0964">Secreted</keyword>
<keyword evidence="11" id="KW-1185">Reference proteome</keyword>
<dbReference type="PANTHER" id="PTHR40631:SF2">
    <property type="entry name" value="ALPHA-L-ARABINOFURANOSIDASE"/>
    <property type="match status" value="1"/>
</dbReference>
<evidence type="ECO:0000256" key="4">
    <source>
        <dbReference type="ARBA" id="ARBA00022525"/>
    </source>
</evidence>
<dbReference type="GO" id="GO:0046373">
    <property type="term" value="P:L-arabinose metabolic process"/>
    <property type="evidence" value="ECO:0007669"/>
    <property type="project" value="UniProtKB-UniRule"/>
</dbReference>
<proteinExistence type="inferred from homology"/>
<sequence length="348" mass="39039">MRLLAATTLLLYAVSFAGAAAVQSRALGDQCGGLPTRFTWSSSGPLIGPKNDSRRLSAIKDPSIVFYNGSYHVFGSTAHATSGYNLVYINFASWDQAGSAAHHYLDQSGIGAGYKAAPQIFYFAPQRLWYLVYQTGNAGYSTNPDIFNPRGWSTPKFFHREVPKIVRDNIGNGYWLDFWVICDSTNCHLFSSDDNGQLYRSQTPISQFPNGFNEPVIAMQDRDRFKLFEAANVYRYDDKYLLLVEAIGGDSRRYFRSWTSSRIEGPYQALADTEQNPFARSNNVIFSGAGWTTDISHGELIRKGYDEKLEITPCNLQYIYQGLNPNSTGNYNSLPWRLALITQTNSDC</sequence>
<accession>A0A5C3KES7</accession>
<evidence type="ECO:0000313" key="11">
    <source>
        <dbReference type="Proteomes" id="UP000307440"/>
    </source>
</evidence>
<comment type="function">
    <text evidence="8">Alpha-L-arabinofuranosidase involved in the hydrolysis of xylan, a major structural heterogeneous polysaccharide found in plant biomass representing the second most abundant polysaccharide in the biosphere, after cellulose.</text>
</comment>
<dbReference type="Proteomes" id="UP000307440">
    <property type="component" value="Unassembled WGS sequence"/>
</dbReference>